<keyword evidence="4 5" id="KW-0472">Membrane</keyword>
<evidence type="ECO:0000256" key="1">
    <source>
        <dbReference type="ARBA" id="ARBA00004370"/>
    </source>
</evidence>
<feature type="transmembrane region" description="Helical" evidence="5">
    <location>
        <begin position="60"/>
        <end position="80"/>
    </location>
</feature>
<sequence length="305" mass="35613">MEATQKQVIDKASQKEKRRRLEFLVKLFLFIGVVIWRVYYEDFLENEYRIPKNLINALTFYISAHIIISFTRLMLVAIYLRRHHRQAGFRNNFVIGINQIASLLSFVALVIGVFFLFSIDPKQFFTSISIIAAAIAILFKDYINNMINGLILMFSDHLSIDDYVGIGDFRGRIIDITLMNVHLLTDDDDVIYIANSTILNSSIVNHTKRNQRKIIIEFSVVPNQIEGLNELERYLEQSLKEWKSQILADSAQLRVVAITTTTVNIKFQLILQRPSRRLEKEIRRHLNWQIISYINEQKRTESLSS</sequence>
<keyword evidence="2 5" id="KW-0812">Transmembrane</keyword>
<evidence type="ECO:0000259" key="6">
    <source>
        <dbReference type="Pfam" id="PF00924"/>
    </source>
</evidence>
<dbReference type="GO" id="GO:0016020">
    <property type="term" value="C:membrane"/>
    <property type="evidence" value="ECO:0007669"/>
    <property type="project" value="UniProtKB-SubCell"/>
</dbReference>
<dbReference type="RefSeq" id="WP_009195399.1">
    <property type="nucleotide sequence ID" value="NZ_AODQ01000043.1"/>
</dbReference>
<dbReference type="PANTHER" id="PTHR30566">
    <property type="entry name" value="YNAI-RELATED MECHANOSENSITIVE ION CHANNEL"/>
    <property type="match status" value="1"/>
</dbReference>
<dbReference type="STRING" id="1279009.ADICEAN_02003"/>
<evidence type="ECO:0000256" key="3">
    <source>
        <dbReference type="ARBA" id="ARBA00022989"/>
    </source>
</evidence>
<gene>
    <name evidence="7" type="ORF">ADICEAN_02003</name>
</gene>
<evidence type="ECO:0000256" key="2">
    <source>
        <dbReference type="ARBA" id="ARBA00022692"/>
    </source>
</evidence>
<evidence type="ECO:0000256" key="5">
    <source>
        <dbReference type="SAM" id="Phobius"/>
    </source>
</evidence>
<feature type="transmembrane region" description="Helical" evidence="5">
    <location>
        <begin position="21"/>
        <end position="40"/>
    </location>
</feature>
<dbReference type="Pfam" id="PF00924">
    <property type="entry name" value="MS_channel_2nd"/>
    <property type="match status" value="1"/>
</dbReference>
<dbReference type="PANTHER" id="PTHR30566:SF5">
    <property type="entry name" value="MECHANOSENSITIVE ION CHANNEL PROTEIN 1, MITOCHONDRIAL-RELATED"/>
    <property type="match status" value="1"/>
</dbReference>
<evidence type="ECO:0000313" key="8">
    <source>
        <dbReference type="Proteomes" id="UP000011910"/>
    </source>
</evidence>
<dbReference type="InterPro" id="IPR006685">
    <property type="entry name" value="MscS_channel_2nd"/>
</dbReference>
<accession>M7N6K7</accession>
<dbReference type="GO" id="GO:0008381">
    <property type="term" value="F:mechanosensitive monoatomic ion channel activity"/>
    <property type="evidence" value="ECO:0007669"/>
    <property type="project" value="UniProtKB-ARBA"/>
</dbReference>
<dbReference type="AlphaFoldDB" id="M7N6K7"/>
<evidence type="ECO:0000313" key="7">
    <source>
        <dbReference type="EMBL" id="EMR02856.1"/>
    </source>
</evidence>
<dbReference type="Proteomes" id="UP000011910">
    <property type="component" value="Unassembled WGS sequence"/>
</dbReference>
<dbReference type="InterPro" id="IPR010920">
    <property type="entry name" value="LSM_dom_sf"/>
</dbReference>
<keyword evidence="8" id="KW-1185">Reference proteome</keyword>
<dbReference type="eggNOG" id="COG0668">
    <property type="taxonomic scope" value="Bacteria"/>
</dbReference>
<comment type="subcellular location">
    <subcellularLocation>
        <location evidence="1">Membrane</location>
    </subcellularLocation>
</comment>
<dbReference type="EMBL" id="AODQ01000043">
    <property type="protein sequence ID" value="EMR02856.1"/>
    <property type="molecule type" value="Genomic_DNA"/>
</dbReference>
<evidence type="ECO:0000256" key="4">
    <source>
        <dbReference type="ARBA" id="ARBA00023136"/>
    </source>
</evidence>
<dbReference type="OrthoDB" id="1522493at2"/>
<feature type="transmembrane region" description="Helical" evidence="5">
    <location>
        <begin position="123"/>
        <end position="143"/>
    </location>
</feature>
<feature type="transmembrane region" description="Helical" evidence="5">
    <location>
        <begin position="92"/>
        <end position="117"/>
    </location>
</feature>
<name>M7N6K7_9BACT</name>
<organism evidence="7 8">
    <name type="scientific">Cesiribacter andamanensis AMV16</name>
    <dbReference type="NCBI Taxonomy" id="1279009"/>
    <lineage>
        <taxon>Bacteria</taxon>
        <taxon>Pseudomonadati</taxon>
        <taxon>Bacteroidota</taxon>
        <taxon>Cytophagia</taxon>
        <taxon>Cytophagales</taxon>
        <taxon>Cesiribacteraceae</taxon>
        <taxon>Cesiribacter</taxon>
    </lineage>
</organism>
<dbReference type="Gene3D" id="2.30.30.60">
    <property type="match status" value="1"/>
</dbReference>
<protein>
    <submittedName>
        <fullName evidence="7">Mechanosensitive ion channel</fullName>
    </submittedName>
</protein>
<proteinExistence type="predicted"/>
<comment type="caution">
    <text evidence="7">The sequence shown here is derived from an EMBL/GenBank/DDBJ whole genome shotgun (WGS) entry which is preliminary data.</text>
</comment>
<dbReference type="InterPro" id="IPR023408">
    <property type="entry name" value="MscS_beta-dom_sf"/>
</dbReference>
<reference evidence="7 8" key="1">
    <citation type="journal article" date="2013" name="Genome Announc.">
        <title>Draft Genome Sequence of Cesiribacter andamanensis Strain AMV16T, Isolated from a Soil Sample from a Mud Volcano in the Andaman Islands, India.</title>
        <authorList>
            <person name="Shivaji S."/>
            <person name="Ara S."/>
            <person name="Begum Z."/>
            <person name="Srinivas T.N."/>
            <person name="Singh A."/>
            <person name="Kumar Pinnaka A."/>
        </authorList>
    </citation>
    <scope>NUCLEOTIDE SEQUENCE [LARGE SCALE GENOMIC DNA]</scope>
    <source>
        <strain evidence="7 8">AMV16</strain>
    </source>
</reference>
<feature type="domain" description="Mechanosensitive ion channel MscS" evidence="6">
    <location>
        <begin position="141"/>
        <end position="208"/>
    </location>
</feature>
<keyword evidence="3 5" id="KW-1133">Transmembrane helix</keyword>
<dbReference type="PATRIC" id="fig|1279009.4.peg.2032"/>
<dbReference type="SUPFAM" id="SSF50182">
    <property type="entry name" value="Sm-like ribonucleoproteins"/>
    <property type="match status" value="1"/>
</dbReference>